<evidence type="ECO:0000313" key="1">
    <source>
        <dbReference type="EMBL" id="CVK33817.1"/>
    </source>
</evidence>
<dbReference type="KEGG" id="mema:MMAB1_2604"/>
<evidence type="ECO:0000313" key="2">
    <source>
        <dbReference type="Proteomes" id="UP000069850"/>
    </source>
</evidence>
<protein>
    <submittedName>
        <fullName evidence="1">Uncharacterized protein</fullName>
    </submittedName>
</protein>
<organism evidence="1 2">
    <name type="scientific">Methanoculleus bourgensis</name>
    <dbReference type="NCBI Taxonomy" id="83986"/>
    <lineage>
        <taxon>Archaea</taxon>
        <taxon>Methanobacteriati</taxon>
        <taxon>Methanobacteriota</taxon>
        <taxon>Stenosarchaea group</taxon>
        <taxon>Methanomicrobia</taxon>
        <taxon>Methanomicrobiales</taxon>
        <taxon>Methanomicrobiaceae</taxon>
        <taxon>Methanoculleus</taxon>
    </lineage>
</organism>
<reference evidence="1 2" key="1">
    <citation type="submission" date="2016-01" db="EMBL/GenBank/DDBJ databases">
        <authorList>
            <person name="Manzoor S."/>
        </authorList>
    </citation>
    <scope>NUCLEOTIDE SEQUENCE [LARGE SCALE GENOMIC DNA]</scope>
    <source>
        <strain evidence="1">Methanoculleus sp MAB1</strain>
    </source>
</reference>
<dbReference type="Proteomes" id="UP000069850">
    <property type="component" value="Chromosome 1"/>
</dbReference>
<sequence>MLNTIQINNMTAIAIISAHR</sequence>
<proteinExistence type="predicted"/>
<gene>
    <name evidence="1" type="ORF">MMAB1_2604</name>
</gene>
<accession>A0A0X3BP63</accession>
<dbReference type="EMBL" id="LT158599">
    <property type="protein sequence ID" value="CVK33817.1"/>
    <property type="molecule type" value="Genomic_DNA"/>
</dbReference>
<name>A0A0X3BP63_9EURY</name>
<dbReference type="AlphaFoldDB" id="A0A0X3BP63"/>